<keyword evidence="1" id="KW-0479">Metal-binding</keyword>
<evidence type="ECO:0000256" key="4">
    <source>
        <dbReference type="ARBA" id="ARBA00022837"/>
    </source>
</evidence>
<dbReference type="GeneTree" id="ENSGT00940000166224"/>
<dbReference type="OrthoDB" id="289247at2759"/>
<dbReference type="PANTHER" id="PTHR23104">
    <property type="entry name" value="MULTIPLE COAGULATION FACTOR DEFICIENCY PROTEIN 2 NEURAL STEM CELL DERIVED NEURONAL SURVIVAL PROTEIN"/>
    <property type="match status" value="1"/>
</dbReference>
<dbReference type="PANTHER" id="PTHR23104:SF15">
    <property type="entry name" value="CELL GROWTH REGULATOR WITH EF HAND DOMAIN PROTEIN 1"/>
    <property type="match status" value="1"/>
</dbReference>
<feature type="chain" id="PRO_5044588718" evidence="6">
    <location>
        <begin position="25"/>
        <end position="244"/>
    </location>
</feature>
<reference evidence="8" key="2">
    <citation type="journal article" name="BMC Genomics">
        <title>Long-read sequencing and de novo genome assembly of marine medaka (Oryzias melastigma).</title>
        <authorList>
            <person name="Liang P."/>
            <person name="Saqib H.S.A."/>
            <person name="Ni X."/>
            <person name="Shen Y."/>
        </authorList>
    </citation>
    <scope>NUCLEOTIDE SEQUENCE</scope>
    <source>
        <strain evidence="8">Bigg-433</strain>
    </source>
</reference>
<dbReference type="InterPro" id="IPR011992">
    <property type="entry name" value="EF-hand-dom_pair"/>
</dbReference>
<evidence type="ECO:0000313" key="8">
    <source>
        <dbReference type="EMBL" id="KAF6731157.1"/>
    </source>
</evidence>
<dbReference type="EMBL" id="WKFB01000218">
    <property type="protein sequence ID" value="KAF6731157.1"/>
    <property type="molecule type" value="Genomic_DNA"/>
</dbReference>
<dbReference type="AlphaFoldDB" id="A0A3B3BWH0"/>
<dbReference type="PROSITE" id="PS00018">
    <property type="entry name" value="EF_HAND_1"/>
    <property type="match status" value="2"/>
</dbReference>
<feature type="domain" description="EF-hand" evidence="7">
    <location>
        <begin position="75"/>
        <end position="110"/>
    </location>
</feature>
<evidence type="ECO:0000313" key="10">
    <source>
        <dbReference type="Proteomes" id="UP000261560"/>
    </source>
</evidence>
<protein>
    <submittedName>
        <fullName evidence="8">Cell growth regulator with EF hand domain protein 1</fullName>
    </submittedName>
    <submittedName>
        <fullName evidence="9">Cell growth regulator with EF-hand domain 1</fullName>
    </submittedName>
</protein>
<organism evidence="9 10">
    <name type="scientific">Oryzias melastigma</name>
    <name type="common">Marine medaka</name>
    <dbReference type="NCBI Taxonomy" id="30732"/>
    <lineage>
        <taxon>Eukaryota</taxon>
        <taxon>Metazoa</taxon>
        <taxon>Chordata</taxon>
        <taxon>Craniata</taxon>
        <taxon>Vertebrata</taxon>
        <taxon>Euteleostomi</taxon>
        <taxon>Actinopterygii</taxon>
        <taxon>Neopterygii</taxon>
        <taxon>Teleostei</taxon>
        <taxon>Neoteleostei</taxon>
        <taxon>Acanthomorphata</taxon>
        <taxon>Ovalentaria</taxon>
        <taxon>Atherinomorphae</taxon>
        <taxon>Beloniformes</taxon>
        <taxon>Adrianichthyidae</taxon>
        <taxon>Oryziinae</taxon>
        <taxon>Oryzias</taxon>
    </lineage>
</organism>
<dbReference type="InterPro" id="IPR002048">
    <property type="entry name" value="EF_hand_dom"/>
</dbReference>
<feature type="signal peptide" evidence="6">
    <location>
        <begin position="1"/>
        <end position="24"/>
    </location>
</feature>
<evidence type="ECO:0000256" key="5">
    <source>
        <dbReference type="SAM" id="MobiDB-lite"/>
    </source>
</evidence>
<evidence type="ECO:0000256" key="2">
    <source>
        <dbReference type="ARBA" id="ARBA00022729"/>
    </source>
</evidence>
<feature type="region of interest" description="Disordered" evidence="5">
    <location>
        <begin position="176"/>
        <end position="221"/>
    </location>
</feature>
<keyword evidence="3" id="KW-0677">Repeat</keyword>
<gene>
    <name evidence="8" type="ORF">FQA47_006779</name>
</gene>
<dbReference type="Proteomes" id="UP000261560">
    <property type="component" value="Unplaced"/>
</dbReference>
<dbReference type="SUPFAM" id="SSF47473">
    <property type="entry name" value="EF-hand"/>
    <property type="match status" value="1"/>
</dbReference>
<keyword evidence="4" id="KW-0106">Calcium</keyword>
<dbReference type="InterPro" id="IPR052110">
    <property type="entry name" value="MCFD2-like"/>
</dbReference>
<keyword evidence="2 6" id="KW-0732">Signal</keyword>
<evidence type="ECO:0000256" key="1">
    <source>
        <dbReference type="ARBA" id="ARBA00022723"/>
    </source>
</evidence>
<proteinExistence type="predicted"/>
<evidence type="ECO:0000259" key="7">
    <source>
        <dbReference type="PROSITE" id="PS50222"/>
    </source>
</evidence>
<sequence length="244" mass="27538">MDFYVVGLVKWVLSVLLLLSPGSAAPGQIVEVVENQLPPEALLNPFGSGEEEHRLLQSYIQSILKNDQGGPEITSWEQEVFFLFRLYDFDRSGFLDGLEMMKLLSDYSKHHSGQVDASELIVSTVDFLLHTQDLNHDGLLEPTELLSHTQGSRINQISETKQEVVVQNSLSATITEEENTGAAENKQQEDAHENFQPQEEEIPHQETRTDNAIQQTDEHNQQQIEEAVVEELEEVPVHQGQPEI</sequence>
<dbReference type="GO" id="GO:0005509">
    <property type="term" value="F:calcium ion binding"/>
    <property type="evidence" value="ECO:0007669"/>
    <property type="project" value="InterPro"/>
</dbReference>
<evidence type="ECO:0000256" key="3">
    <source>
        <dbReference type="ARBA" id="ARBA00022737"/>
    </source>
</evidence>
<dbReference type="PaxDb" id="30732-ENSOMEP00000009152"/>
<dbReference type="InterPro" id="IPR018247">
    <property type="entry name" value="EF_Hand_1_Ca_BS"/>
</dbReference>
<dbReference type="STRING" id="30732.ENSOMEP00000009152"/>
<dbReference type="Ensembl" id="ENSOMET00000001264.1">
    <property type="protein sequence ID" value="ENSOMEP00000009152.1"/>
    <property type="gene ID" value="ENSOMEG00000010358.1"/>
</dbReference>
<evidence type="ECO:0000313" key="9">
    <source>
        <dbReference type="Ensembl" id="ENSOMEP00000009152.1"/>
    </source>
</evidence>
<dbReference type="Gene3D" id="1.10.238.10">
    <property type="entry name" value="EF-hand"/>
    <property type="match status" value="1"/>
</dbReference>
<keyword evidence="10" id="KW-1185">Reference proteome</keyword>
<name>A0A3B3BWH0_ORYME</name>
<dbReference type="PROSITE" id="PS50222">
    <property type="entry name" value="EF_HAND_2"/>
    <property type="match status" value="1"/>
</dbReference>
<dbReference type="Proteomes" id="UP000646548">
    <property type="component" value="Unassembled WGS sequence"/>
</dbReference>
<evidence type="ECO:0000256" key="6">
    <source>
        <dbReference type="SAM" id="SignalP"/>
    </source>
</evidence>
<reference evidence="9" key="1">
    <citation type="submission" date="2025-05" db="UniProtKB">
        <authorList>
            <consortium name="Ensembl"/>
        </authorList>
    </citation>
    <scope>IDENTIFICATION</scope>
</reference>
<accession>A0A3B3BWH0</accession>